<gene>
    <name evidence="1" type="ORF">FIBSPDRAFT_902493</name>
</gene>
<sequence>MQAIQTFFESRGARDWLKISKNPGLVWRAVRNANCRRGLAKVYQTIALQESLAVANFSTHTRNPSRSEMHPVAIPKRLEYADTNSGCSSEPPLTSRPFESAAASMMQIHKGEQKAGVGLGSWMALQSPSKLPTKTRWGIDFAIIERYHCAVR</sequence>
<organism evidence="1 2">
    <name type="scientific">Athelia psychrophila</name>
    <dbReference type="NCBI Taxonomy" id="1759441"/>
    <lineage>
        <taxon>Eukaryota</taxon>
        <taxon>Fungi</taxon>
        <taxon>Dikarya</taxon>
        <taxon>Basidiomycota</taxon>
        <taxon>Agaricomycotina</taxon>
        <taxon>Agaricomycetes</taxon>
        <taxon>Agaricomycetidae</taxon>
        <taxon>Atheliales</taxon>
        <taxon>Atheliaceae</taxon>
        <taxon>Athelia</taxon>
    </lineage>
</organism>
<evidence type="ECO:0000313" key="2">
    <source>
        <dbReference type="Proteomes" id="UP000076532"/>
    </source>
</evidence>
<protein>
    <submittedName>
        <fullName evidence="1">Uncharacterized protein</fullName>
    </submittedName>
</protein>
<accession>A0A167X5S0</accession>
<keyword evidence="2" id="KW-1185">Reference proteome</keyword>
<name>A0A167X5S0_9AGAM</name>
<dbReference type="EMBL" id="KV417771">
    <property type="protein sequence ID" value="KZP06851.1"/>
    <property type="molecule type" value="Genomic_DNA"/>
</dbReference>
<reference evidence="1 2" key="1">
    <citation type="journal article" date="2016" name="Mol. Biol. Evol.">
        <title>Comparative Genomics of Early-Diverging Mushroom-Forming Fungi Provides Insights into the Origins of Lignocellulose Decay Capabilities.</title>
        <authorList>
            <person name="Nagy L.G."/>
            <person name="Riley R."/>
            <person name="Tritt A."/>
            <person name="Adam C."/>
            <person name="Daum C."/>
            <person name="Floudas D."/>
            <person name="Sun H."/>
            <person name="Yadav J.S."/>
            <person name="Pangilinan J."/>
            <person name="Larsson K.H."/>
            <person name="Matsuura K."/>
            <person name="Barry K."/>
            <person name="Labutti K."/>
            <person name="Kuo R."/>
            <person name="Ohm R.A."/>
            <person name="Bhattacharya S.S."/>
            <person name="Shirouzu T."/>
            <person name="Yoshinaga Y."/>
            <person name="Martin F.M."/>
            <person name="Grigoriev I.V."/>
            <person name="Hibbett D.S."/>
        </authorList>
    </citation>
    <scope>NUCLEOTIDE SEQUENCE [LARGE SCALE GENOMIC DNA]</scope>
    <source>
        <strain evidence="1 2">CBS 109695</strain>
    </source>
</reference>
<proteinExistence type="predicted"/>
<dbReference type="AlphaFoldDB" id="A0A167X5S0"/>
<dbReference type="Proteomes" id="UP000076532">
    <property type="component" value="Unassembled WGS sequence"/>
</dbReference>
<evidence type="ECO:0000313" key="1">
    <source>
        <dbReference type="EMBL" id="KZP06851.1"/>
    </source>
</evidence>